<evidence type="ECO:0000313" key="2">
    <source>
        <dbReference type="EMBL" id="BDZ58322.1"/>
    </source>
</evidence>
<keyword evidence="3" id="KW-1185">Reference proteome</keyword>
<evidence type="ECO:0000256" key="1">
    <source>
        <dbReference type="SAM" id="MobiDB-lite"/>
    </source>
</evidence>
<accession>A0ABN6YQU3</accession>
<dbReference type="EMBL" id="AP027735">
    <property type="protein sequence ID" value="BDZ58322.1"/>
    <property type="molecule type" value="Genomic_DNA"/>
</dbReference>
<dbReference type="Pfam" id="PF11382">
    <property type="entry name" value="MctB"/>
    <property type="match status" value="1"/>
</dbReference>
<proteinExistence type="predicted"/>
<sequence>MIDFRYHLVSIVAVFLALATGLVIGATSLQDQVAGTLQGQVTQLRGEKQGCATSSTSRPRPAGGRTSSSPT</sequence>
<dbReference type="Proteomes" id="UP001321421">
    <property type="component" value="Chromosome"/>
</dbReference>
<name>A0ABN6YQU3_9MICO</name>
<gene>
    <name evidence="2" type="ORF">GCM10025872_19790</name>
</gene>
<organism evidence="2 3">
    <name type="scientific">Barrientosiimonas endolithica</name>
    <dbReference type="NCBI Taxonomy" id="1535208"/>
    <lineage>
        <taxon>Bacteria</taxon>
        <taxon>Bacillati</taxon>
        <taxon>Actinomycetota</taxon>
        <taxon>Actinomycetes</taxon>
        <taxon>Micrococcales</taxon>
        <taxon>Dermacoccaceae</taxon>
        <taxon>Barrientosiimonas</taxon>
    </lineage>
</organism>
<feature type="region of interest" description="Disordered" evidence="1">
    <location>
        <begin position="45"/>
        <end position="71"/>
    </location>
</feature>
<dbReference type="InterPro" id="IPR021522">
    <property type="entry name" value="MctB"/>
</dbReference>
<protein>
    <submittedName>
        <fullName evidence="2">Uncharacterized protein</fullName>
    </submittedName>
</protein>
<reference evidence="3" key="1">
    <citation type="journal article" date="2019" name="Int. J. Syst. Evol. Microbiol.">
        <title>The Global Catalogue of Microorganisms (GCM) 10K type strain sequencing project: providing services to taxonomists for standard genome sequencing and annotation.</title>
        <authorList>
            <consortium name="The Broad Institute Genomics Platform"/>
            <consortium name="The Broad Institute Genome Sequencing Center for Infectious Disease"/>
            <person name="Wu L."/>
            <person name="Ma J."/>
        </authorList>
    </citation>
    <scope>NUCLEOTIDE SEQUENCE [LARGE SCALE GENOMIC DNA]</scope>
    <source>
        <strain evidence="3">NBRC 110608</strain>
    </source>
</reference>
<evidence type="ECO:0000313" key="3">
    <source>
        <dbReference type="Proteomes" id="UP001321421"/>
    </source>
</evidence>